<feature type="signal peptide" evidence="1">
    <location>
        <begin position="1"/>
        <end position="19"/>
    </location>
</feature>
<name>A0A7W8D862_9GAMM</name>
<dbReference type="RefSeq" id="WP_183962183.1">
    <property type="nucleotide sequence ID" value="NZ_JACHHP010000007.1"/>
</dbReference>
<evidence type="ECO:0000256" key="1">
    <source>
        <dbReference type="SAM" id="SignalP"/>
    </source>
</evidence>
<feature type="domain" description="Amidohydrolase-related" evidence="2">
    <location>
        <begin position="78"/>
        <end position="430"/>
    </location>
</feature>
<reference evidence="3 4" key="1">
    <citation type="submission" date="2020-08" db="EMBL/GenBank/DDBJ databases">
        <title>Genomic Encyclopedia of Type Strains, Phase IV (KMG-IV): sequencing the most valuable type-strain genomes for metagenomic binning, comparative biology and taxonomic classification.</title>
        <authorList>
            <person name="Goeker M."/>
        </authorList>
    </citation>
    <scope>NUCLEOTIDE SEQUENCE [LARGE SCALE GENOMIC DNA]</scope>
    <source>
        <strain evidence="3 4">DSM 24163</strain>
    </source>
</reference>
<dbReference type="PANTHER" id="PTHR43135:SF3">
    <property type="entry name" value="ALPHA-D-RIBOSE 1-METHYLPHOSPHONATE 5-TRIPHOSPHATE DIPHOSPHATASE"/>
    <property type="match status" value="1"/>
</dbReference>
<dbReference type="InterPro" id="IPR051781">
    <property type="entry name" value="Metallo-dep_Hydrolase"/>
</dbReference>
<proteinExistence type="predicted"/>
<dbReference type="AlphaFoldDB" id="A0A7W8D862"/>
<keyword evidence="4" id="KW-1185">Reference proteome</keyword>
<dbReference type="Gene3D" id="2.30.40.10">
    <property type="entry name" value="Urease, subunit C, domain 1"/>
    <property type="match status" value="1"/>
</dbReference>
<dbReference type="InterPro" id="IPR006680">
    <property type="entry name" value="Amidohydro-rel"/>
</dbReference>
<protein>
    <submittedName>
        <fullName evidence="3">Imidazolonepropionase-like amidohydrolase</fullName>
    </submittedName>
</protein>
<evidence type="ECO:0000313" key="3">
    <source>
        <dbReference type="EMBL" id="MBB5209650.1"/>
    </source>
</evidence>
<dbReference type="SUPFAM" id="SSF51556">
    <property type="entry name" value="Metallo-dependent hydrolases"/>
    <property type="match status" value="1"/>
</dbReference>
<dbReference type="Pfam" id="PF01979">
    <property type="entry name" value="Amidohydro_1"/>
    <property type="match status" value="1"/>
</dbReference>
<dbReference type="PANTHER" id="PTHR43135">
    <property type="entry name" value="ALPHA-D-RIBOSE 1-METHYLPHOSPHONATE 5-TRIPHOSPHATE DIPHOSPHATASE"/>
    <property type="match status" value="1"/>
</dbReference>
<dbReference type="InterPro" id="IPR032466">
    <property type="entry name" value="Metal_Hydrolase"/>
</dbReference>
<organism evidence="3 4">
    <name type="scientific">Chiayiivirga flava</name>
    <dbReference type="NCBI Taxonomy" id="659595"/>
    <lineage>
        <taxon>Bacteria</taxon>
        <taxon>Pseudomonadati</taxon>
        <taxon>Pseudomonadota</taxon>
        <taxon>Gammaproteobacteria</taxon>
        <taxon>Lysobacterales</taxon>
        <taxon>Lysobacteraceae</taxon>
        <taxon>Chiayiivirga</taxon>
    </lineage>
</organism>
<dbReference type="Gene3D" id="3.30.110.90">
    <property type="entry name" value="Amidohydrolase"/>
    <property type="match status" value="1"/>
</dbReference>
<evidence type="ECO:0000259" key="2">
    <source>
        <dbReference type="Pfam" id="PF01979"/>
    </source>
</evidence>
<evidence type="ECO:0000313" key="4">
    <source>
        <dbReference type="Proteomes" id="UP000521199"/>
    </source>
</evidence>
<dbReference type="Gene3D" id="3.40.50.10910">
    <property type="entry name" value="Amidohydrolase"/>
    <property type="match status" value="1"/>
</dbReference>
<comment type="caution">
    <text evidence="3">The sequence shown here is derived from an EMBL/GenBank/DDBJ whole genome shotgun (WGS) entry which is preliminary data.</text>
</comment>
<accession>A0A7W8D862</accession>
<keyword evidence="3" id="KW-0378">Hydrolase</keyword>
<dbReference type="Proteomes" id="UP000521199">
    <property type="component" value="Unassembled WGS sequence"/>
</dbReference>
<dbReference type="GO" id="GO:0016810">
    <property type="term" value="F:hydrolase activity, acting on carbon-nitrogen (but not peptide) bonds"/>
    <property type="evidence" value="ECO:0007669"/>
    <property type="project" value="InterPro"/>
</dbReference>
<keyword evidence="1" id="KW-0732">Signal</keyword>
<feature type="chain" id="PRO_5031172725" evidence="1">
    <location>
        <begin position="20"/>
        <end position="432"/>
    </location>
</feature>
<dbReference type="InterPro" id="IPR011059">
    <property type="entry name" value="Metal-dep_hydrolase_composite"/>
</dbReference>
<gene>
    <name evidence="3" type="ORF">HNQ52_003222</name>
</gene>
<dbReference type="SUPFAM" id="SSF51338">
    <property type="entry name" value="Composite domain of metallo-dependent hydrolases"/>
    <property type="match status" value="1"/>
</dbReference>
<dbReference type="EMBL" id="JACHHP010000007">
    <property type="protein sequence ID" value="MBB5209650.1"/>
    <property type="molecule type" value="Genomic_DNA"/>
</dbReference>
<dbReference type="Gene3D" id="1.20.58.520">
    <property type="entry name" value="Amidohydrolase"/>
    <property type="match status" value="1"/>
</dbReference>
<sequence>MHRALMLLCLLAASLPARATEVLELLDFRLVDGRGTPVRQVQRLVSHDGVIVQIDDAGHAPQTGPGTRSTRIALDGAWVMPGLIDTHVHVARFPDTRARAEAILRSAVRGGVTGVRDLGGDARALADLERAIASGELVAPALVFSAMFGGPDVFRQGPTAQMAKDRTPGDVPWARRIDPGSDVRQFVAEAKGSGSTNVKLYGDLTASQAQAIIAEATRQGLTTTAHATVFPARPSDLVEAGIGSLSHAAYLVWEAIDTVPDDYSQRTAAPWKRIAPDHPALLALYRRMAERGTTLDATLYVYRAMQDYPGMPKMAWTDDAAVWGEQATRHAAAAGVRVTAGTDWFEPRDDTDLPHTHAELALLVENAGFTPMQAIVAGTRHGAIALGREATQGTIEVGKSTDLLVLDADPTIDIHNTTRIRFTVRRGRIVDP</sequence>